<dbReference type="InterPro" id="IPR058498">
    <property type="entry name" value="DUF8185"/>
</dbReference>
<evidence type="ECO:0000313" key="3">
    <source>
        <dbReference type="EMBL" id="MDR7353631.1"/>
    </source>
</evidence>
<gene>
    <name evidence="3" type="ORF">J2S37_000169</name>
</gene>
<dbReference type="EMBL" id="JAVDYF010000001">
    <property type="protein sequence ID" value="MDR7353631.1"/>
    <property type="molecule type" value="Genomic_DNA"/>
</dbReference>
<dbReference type="Proteomes" id="UP001183619">
    <property type="component" value="Unassembled WGS sequence"/>
</dbReference>
<keyword evidence="4" id="KW-1185">Reference proteome</keyword>
<organism evidence="3 4">
    <name type="scientific">Corynebacterium felinum</name>
    <dbReference type="NCBI Taxonomy" id="131318"/>
    <lineage>
        <taxon>Bacteria</taxon>
        <taxon>Bacillati</taxon>
        <taxon>Actinomycetota</taxon>
        <taxon>Actinomycetes</taxon>
        <taxon>Mycobacteriales</taxon>
        <taxon>Corynebacteriaceae</taxon>
        <taxon>Corynebacterium</taxon>
    </lineage>
</organism>
<name>A0ABU2B5F8_9CORY</name>
<feature type="domain" description="DUF8185" evidence="2">
    <location>
        <begin position="91"/>
        <end position="196"/>
    </location>
</feature>
<dbReference type="Pfam" id="PF26035">
    <property type="entry name" value="DUF8010"/>
    <property type="match status" value="1"/>
</dbReference>
<feature type="domain" description="DUF8010" evidence="1">
    <location>
        <begin position="13"/>
        <end position="75"/>
    </location>
</feature>
<accession>A0ABU2B5F8</accession>
<dbReference type="RefSeq" id="WP_277104533.1">
    <property type="nucleotide sequence ID" value="NZ_BAAAJS010000013.1"/>
</dbReference>
<dbReference type="InterPro" id="IPR058323">
    <property type="entry name" value="DUF8010"/>
</dbReference>
<sequence length="205" mass="22245">MTTQQFLITSGERGLRALAQRVNVLDSNALARLRTVSGGVDVFFSTPFGVLASRRVTGTVSVEGLVVKASELFDAPLTPLSPAAWQQGALPPKEGFVLVDEVPADVVYRLNIQGKELAQQFSGPLGPPQSLLNQKVLTVEGNGERAEVPMRVIFCLSSLGLIPRFDAAIEVPRHIRVSKVGRWVRVDAPFGSVYFSEELNVLSFI</sequence>
<evidence type="ECO:0000259" key="1">
    <source>
        <dbReference type="Pfam" id="PF26035"/>
    </source>
</evidence>
<dbReference type="Pfam" id="PF26572">
    <property type="entry name" value="DUF8185"/>
    <property type="match status" value="1"/>
</dbReference>
<comment type="caution">
    <text evidence="3">The sequence shown here is derived from an EMBL/GenBank/DDBJ whole genome shotgun (WGS) entry which is preliminary data.</text>
</comment>
<evidence type="ECO:0000259" key="2">
    <source>
        <dbReference type="Pfam" id="PF26572"/>
    </source>
</evidence>
<evidence type="ECO:0000313" key="4">
    <source>
        <dbReference type="Proteomes" id="UP001183619"/>
    </source>
</evidence>
<reference evidence="3 4" key="1">
    <citation type="submission" date="2023-07" db="EMBL/GenBank/DDBJ databases">
        <title>Sequencing the genomes of 1000 actinobacteria strains.</title>
        <authorList>
            <person name="Klenk H.-P."/>
        </authorList>
    </citation>
    <scope>NUCLEOTIDE SEQUENCE [LARGE SCALE GENOMIC DNA]</scope>
    <source>
        <strain evidence="3 4">DSM 44508</strain>
    </source>
</reference>
<protein>
    <submittedName>
        <fullName evidence="3">Uncharacterized protein</fullName>
    </submittedName>
</protein>
<proteinExistence type="predicted"/>